<keyword evidence="2" id="KW-0812">Transmembrane</keyword>
<dbReference type="RefSeq" id="WP_136152193.1">
    <property type="nucleotide sequence ID" value="NZ_CP038810.1"/>
</dbReference>
<accession>A0A4P7PTS3</accession>
<sequence length="166" mass="19223">MRKSLFLYLFIIAVLMNIFTYKYFTSKAEDEQKAKSEVSDTASVKPTEGTITNDPDVFSLENNDRAQNYLYESYKVNDVPAFAEKVKQALLTYNDSPEGNKYTDQPKMGEQKFIINSMKLINHRWIVANYSNGQLWGEVLLKYFVEENGSISFEVMNSYLYPTNLN</sequence>
<protein>
    <recommendedName>
        <fullName evidence="5">Hydrolase</fullName>
    </recommendedName>
</protein>
<reference evidence="3 4" key="1">
    <citation type="submission" date="2019-04" db="EMBL/GenBank/DDBJ databases">
        <title>Flavobacterium sp. GS03.</title>
        <authorList>
            <person name="Kim H."/>
        </authorList>
    </citation>
    <scope>NUCLEOTIDE SEQUENCE [LARGE SCALE GENOMIC DNA]</scope>
    <source>
        <strain evidence="3 4">GS03</strain>
    </source>
</reference>
<keyword evidence="2" id="KW-0472">Membrane</keyword>
<evidence type="ECO:0000313" key="4">
    <source>
        <dbReference type="Proteomes" id="UP000296862"/>
    </source>
</evidence>
<feature type="transmembrane region" description="Helical" evidence="2">
    <location>
        <begin position="6"/>
        <end position="24"/>
    </location>
</feature>
<feature type="compositionally biased region" description="Polar residues" evidence="1">
    <location>
        <begin position="39"/>
        <end position="53"/>
    </location>
</feature>
<evidence type="ECO:0000256" key="1">
    <source>
        <dbReference type="SAM" id="MobiDB-lite"/>
    </source>
</evidence>
<keyword evidence="4" id="KW-1185">Reference proteome</keyword>
<evidence type="ECO:0000256" key="2">
    <source>
        <dbReference type="SAM" id="Phobius"/>
    </source>
</evidence>
<proteinExistence type="predicted"/>
<name>A0A4P7PTS3_9FLAO</name>
<dbReference type="Proteomes" id="UP000296862">
    <property type="component" value="Chromosome"/>
</dbReference>
<evidence type="ECO:0000313" key="3">
    <source>
        <dbReference type="EMBL" id="QBZ98289.1"/>
    </source>
</evidence>
<gene>
    <name evidence="3" type="ORF">GS03_01794</name>
</gene>
<dbReference type="EMBL" id="CP038810">
    <property type="protein sequence ID" value="QBZ98289.1"/>
    <property type="molecule type" value="Genomic_DNA"/>
</dbReference>
<keyword evidence="2" id="KW-1133">Transmembrane helix</keyword>
<feature type="region of interest" description="Disordered" evidence="1">
    <location>
        <begin position="35"/>
        <end position="54"/>
    </location>
</feature>
<dbReference type="KEGG" id="fsn:GS03_01794"/>
<evidence type="ECO:0008006" key="5">
    <source>
        <dbReference type="Google" id="ProtNLM"/>
    </source>
</evidence>
<dbReference type="OrthoDB" id="1451701at2"/>
<organism evidence="3 4">
    <name type="scientific">Flavobacterium sangjuense</name>
    <dbReference type="NCBI Taxonomy" id="2518177"/>
    <lineage>
        <taxon>Bacteria</taxon>
        <taxon>Pseudomonadati</taxon>
        <taxon>Bacteroidota</taxon>
        <taxon>Flavobacteriia</taxon>
        <taxon>Flavobacteriales</taxon>
        <taxon>Flavobacteriaceae</taxon>
        <taxon>Flavobacterium</taxon>
    </lineage>
</organism>
<dbReference type="AlphaFoldDB" id="A0A4P7PTS3"/>